<proteinExistence type="predicted"/>
<dbReference type="AlphaFoldDB" id="A0A841C7H8"/>
<dbReference type="PANTHER" id="PTHR47816">
    <property type="entry name" value="RIBOSOMAL RNA SMALL SUBUNIT METHYLTRANSFERASE C"/>
    <property type="match status" value="1"/>
</dbReference>
<organism evidence="4 5">
    <name type="scientific">Lactovum miscens</name>
    <dbReference type="NCBI Taxonomy" id="190387"/>
    <lineage>
        <taxon>Bacteria</taxon>
        <taxon>Bacillati</taxon>
        <taxon>Bacillota</taxon>
        <taxon>Bacilli</taxon>
        <taxon>Lactobacillales</taxon>
        <taxon>Streptococcaceae</taxon>
        <taxon>Lactovum</taxon>
    </lineage>
</organism>
<evidence type="ECO:0000313" key="4">
    <source>
        <dbReference type="EMBL" id="MBB5888435.1"/>
    </source>
</evidence>
<comment type="caution">
    <text evidence="4">The sequence shown here is derived from an EMBL/GenBank/DDBJ whole genome shotgun (WGS) entry which is preliminary data.</text>
</comment>
<dbReference type="RefSeq" id="WP_183540480.1">
    <property type="nucleotide sequence ID" value="NZ_DASWOY010000030.1"/>
</dbReference>
<protein>
    <submittedName>
        <fullName evidence="4">16S rRNA (Guanine1207-N2)-methyltransferase</fullName>
        <ecNumber evidence="4">2.1.1.172</ecNumber>
    </submittedName>
</protein>
<dbReference type="Proteomes" id="UP000562464">
    <property type="component" value="Unassembled WGS sequence"/>
</dbReference>
<dbReference type="CDD" id="cd02440">
    <property type="entry name" value="AdoMet_MTases"/>
    <property type="match status" value="1"/>
</dbReference>
<keyword evidence="2 4" id="KW-0808">Transferase</keyword>
<evidence type="ECO:0000256" key="2">
    <source>
        <dbReference type="ARBA" id="ARBA00022679"/>
    </source>
</evidence>
<sequence>MVNTNMYYEDNRDLAHDFKVLNFKLLDQDLKFKTDSGVFSKSSVDYGSRVLLEAFSPVGETLLDIGCGYGVLGLTLAKKYNLLATLSDVNPRALDLAMHNSKLNSVNAKIQKSYMYDEIIGRFDNIVANPPIRAGKVVVHGILAGAFDHLNSRGQLIAVIQKKQGAPSAQKKMKEVFGNCEIVIKDKGYYILKSVKE</sequence>
<evidence type="ECO:0000259" key="3">
    <source>
        <dbReference type="Pfam" id="PF05175"/>
    </source>
</evidence>
<dbReference type="SUPFAM" id="SSF53335">
    <property type="entry name" value="S-adenosyl-L-methionine-dependent methyltransferases"/>
    <property type="match status" value="1"/>
</dbReference>
<evidence type="ECO:0000256" key="1">
    <source>
        <dbReference type="ARBA" id="ARBA00022603"/>
    </source>
</evidence>
<dbReference type="Gene3D" id="3.40.50.150">
    <property type="entry name" value="Vaccinia Virus protein VP39"/>
    <property type="match status" value="1"/>
</dbReference>
<dbReference type="GO" id="GO:0052914">
    <property type="term" value="F:16S rRNA (guanine(1207)-N(2))-methyltransferase activity"/>
    <property type="evidence" value="ECO:0007669"/>
    <property type="project" value="UniProtKB-EC"/>
</dbReference>
<dbReference type="Pfam" id="PF05175">
    <property type="entry name" value="MTS"/>
    <property type="match status" value="1"/>
</dbReference>
<accession>A0A841C7H8</accession>
<keyword evidence="1 4" id="KW-0489">Methyltransferase</keyword>
<evidence type="ECO:0000313" key="5">
    <source>
        <dbReference type="Proteomes" id="UP000562464"/>
    </source>
</evidence>
<dbReference type="InterPro" id="IPR029063">
    <property type="entry name" value="SAM-dependent_MTases_sf"/>
</dbReference>
<gene>
    <name evidence="4" type="ORF">HNQ37_001335</name>
</gene>
<dbReference type="InterPro" id="IPR046977">
    <property type="entry name" value="RsmC/RlmG"/>
</dbReference>
<dbReference type="PANTHER" id="PTHR47816:SF4">
    <property type="entry name" value="RIBOSOMAL RNA SMALL SUBUNIT METHYLTRANSFERASE C"/>
    <property type="match status" value="1"/>
</dbReference>
<feature type="domain" description="Methyltransferase small" evidence="3">
    <location>
        <begin position="30"/>
        <end position="193"/>
    </location>
</feature>
<dbReference type="EMBL" id="JACHHV010000025">
    <property type="protein sequence ID" value="MBB5888435.1"/>
    <property type="molecule type" value="Genomic_DNA"/>
</dbReference>
<name>A0A841C7H8_9LACT</name>
<reference evidence="4 5" key="1">
    <citation type="submission" date="2020-08" db="EMBL/GenBank/DDBJ databases">
        <title>Genomic Encyclopedia of Type Strains, Phase IV (KMG-IV): sequencing the most valuable type-strain genomes for metagenomic binning, comparative biology and taxonomic classification.</title>
        <authorList>
            <person name="Goeker M."/>
        </authorList>
    </citation>
    <scope>NUCLEOTIDE SEQUENCE [LARGE SCALE GENOMIC DNA]</scope>
    <source>
        <strain evidence="4 5">DSM 14925</strain>
    </source>
</reference>
<dbReference type="EC" id="2.1.1.172" evidence="4"/>
<dbReference type="InterPro" id="IPR007848">
    <property type="entry name" value="Small_mtfrase_dom"/>
</dbReference>
<keyword evidence="5" id="KW-1185">Reference proteome</keyword>